<feature type="transmembrane region" description="Helical" evidence="6">
    <location>
        <begin position="84"/>
        <end position="107"/>
    </location>
</feature>
<evidence type="ECO:0000256" key="1">
    <source>
        <dbReference type="ARBA" id="ARBA00004651"/>
    </source>
</evidence>
<gene>
    <name evidence="7" type="ORF">D1114_20575</name>
</gene>
<organism evidence="7 8">
    <name type="scientific">Cereibacter sphaeroides</name>
    <name type="common">Rhodobacter sphaeroides</name>
    <dbReference type="NCBI Taxonomy" id="1063"/>
    <lineage>
        <taxon>Bacteria</taxon>
        <taxon>Pseudomonadati</taxon>
        <taxon>Pseudomonadota</taxon>
        <taxon>Alphaproteobacteria</taxon>
        <taxon>Rhodobacterales</taxon>
        <taxon>Paracoccaceae</taxon>
        <taxon>Cereibacter</taxon>
    </lineage>
</organism>
<dbReference type="GO" id="GO:0005886">
    <property type="term" value="C:plasma membrane"/>
    <property type="evidence" value="ECO:0007669"/>
    <property type="project" value="UniProtKB-SubCell"/>
</dbReference>
<dbReference type="InterPro" id="IPR043428">
    <property type="entry name" value="LivM-like"/>
</dbReference>
<keyword evidence="3 6" id="KW-0812">Transmembrane</keyword>
<dbReference type="Pfam" id="PF02653">
    <property type="entry name" value="BPD_transp_2"/>
    <property type="match status" value="1"/>
</dbReference>
<dbReference type="Proteomes" id="UP000266305">
    <property type="component" value="Unassembled WGS sequence"/>
</dbReference>
<evidence type="ECO:0000256" key="4">
    <source>
        <dbReference type="ARBA" id="ARBA00022989"/>
    </source>
</evidence>
<evidence type="ECO:0000256" key="2">
    <source>
        <dbReference type="ARBA" id="ARBA00022475"/>
    </source>
</evidence>
<keyword evidence="4 6" id="KW-1133">Transmembrane helix</keyword>
<dbReference type="InterPro" id="IPR001851">
    <property type="entry name" value="ABC_transp_permease"/>
</dbReference>
<feature type="transmembrane region" description="Helical" evidence="6">
    <location>
        <begin position="211"/>
        <end position="235"/>
    </location>
</feature>
<comment type="subcellular location">
    <subcellularLocation>
        <location evidence="1">Cell membrane</location>
        <topology evidence="1">Multi-pass membrane protein</topology>
    </subcellularLocation>
</comment>
<evidence type="ECO:0000256" key="3">
    <source>
        <dbReference type="ARBA" id="ARBA00022692"/>
    </source>
</evidence>
<feature type="transmembrane region" description="Helical" evidence="6">
    <location>
        <begin position="59"/>
        <end position="78"/>
    </location>
</feature>
<dbReference type="EMBL" id="QWGP01000036">
    <property type="protein sequence ID" value="RHZ91259.1"/>
    <property type="molecule type" value="Genomic_DNA"/>
</dbReference>
<sequence>MPRTDLLRVTVAAVALFLVAATLALRLDDYLLYVVTLGAIFATLAVSFDVLLGYTGYLSLAHGALFGVGAYACGILTAHQGWPFWAALPAAGLVAGAAGAVIALLAFRTRGLYFAVLTLGIGLIGHQLFLVLAGLTGGVGGFVGIPSPGRPDWVPLDQNGWNALLALALLLATFLAAQLFVRSRLGAACLAVREDLILAQALGIRVGQARLAAFVFSAIFTGFAGALFAAISNFVAPESFTVLGAGFQLVALVVVGGMGTLWGPILGAALLTALPEALRVASGYSLMAYGVLLLVFVIFAPRGLASLVTAGLARLRTGAGFRAAPAGERRP</sequence>
<evidence type="ECO:0000313" key="7">
    <source>
        <dbReference type="EMBL" id="RHZ91259.1"/>
    </source>
</evidence>
<dbReference type="PANTHER" id="PTHR30482">
    <property type="entry name" value="HIGH-AFFINITY BRANCHED-CHAIN AMINO ACID TRANSPORT SYSTEM PERMEASE"/>
    <property type="match status" value="1"/>
</dbReference>
<evidence type="ECO:0000256" key="5">
    <source>
        <dbReference type="ARBA" id="ARBA00023136"/>
    </source>
</evidence>
<accession>A0AAX1UFJ2</accession>
<protein>
    <submittedName>
        <fullName evidence="7">Branched-chain amino acid ABC transporter permease</fullName>
    </submittedName>
</protein>
<keyword evidence="2" id="KW-1003">Cell membrane</keyword>
<evidence type="ECO:0000256" key="6">
    <source>
        <dbReference type="SAM" id="Phobius"/>
    </source>
</evidence>
<dbReference type="RefSeq" id="WP_119001289.1">
    <property type="nucleotide sequence ID" value="NZ_QWGP01000036.1"/>
</dbReference>
<dbReference type="PANTHER" id="PTHR30482:SF10">
    <property type="entry name" value="HIGH-AFFINITY BRANCHED-CHAIN AMINO ACID TRANSPORT PROTEIN BRAE"/>
    <property type="match status" value="1"/>
</dbReference>
<feature type="transmembrane region" description="Helical" evidence="6">
    <location>
        <begin position="31"/>
        <end position="52"/>
    </location>
</feature>
<feature type="transmembrane region" description="Helical" evidence="6">
    <location>
        <begin position="163"/>
        <end position="181"/>
    </location>
</feature>
<name>A0AAX1UFJ2_CERSP</name>
<evidence type="ECO:0000313" key="8">
    <source>
        <dbReference type="Proteomes" id="UP000266305"/>
    </source>
</evidence>
<feature type="transmembrane region" description="Helical" evidence="6">
    <location>
        <begin position="7"/>
        <end position="25"/>
    </location>
</feature>
<dbReference type="AlphaFoldDB" id="A0AAX1UFJ2"/>
<feature type="transmembrane region" description="Helical" evidence="6">
    <location>
        <begin position="286"/>
        <end position="305"/>
    </location>
</feature>
<feature type="transmembrane region" description="Helical" evidence="6">
    <location>
        <begin position="247"/>
        <end position="274"/>
    </location>
</feature>
<dbReference type="GO" id="GO:0015658">
    <property type="term" value="F:branched-chain amino acid transmembrane transporter activity"/>
    <property type="evidence" value="ECO:0007669"/>
    <property type="project" value="InterPro"/>
</dbReference>
<dbReference type="CDD" id="cd06581">
    <property type="entry name" value="TM_PBP1_LivM_like"/>
    <property type="match status" value="1"/>
</dbReference>
<keyword evidence="5 6" id="KW-0472">Membrane</keyword>
<proteinExistence type="predicted"/>
<feature type="transmembrane region" description="Helical" evidence="6">
    <location>
        <begin position="114"/>
        <end position="143"/>
    </location>
</feature>
<reference evidence="7 8" key="1">
    <citation type="submission" date="2018-08" db="EMBL/GenBank/DDBJ databases">
        <title>Draft genome sequence of Rhodobacter sphaeroides FY.</title>
        <authorList>
            <person name="Rayyan A."/>
            <person name="Meyer T.E."/>
            <person name="Kyndt J.A."/>
        </authorList>
    </citation>
    <scope>NUCLEOTIDE SEQUENCE [LARGE SCALE GENOMIC DNA]</scope>
    <source>
        <strain evidence="7 8">FY</strain>
    </source>
</reference>
<comment type="caution">
    <text evidence="7">The sequence shown here is derived from an EMBL/GenBank/DDBJ whole genome shotgun (WGS) entry which is preliminary data.</text>
</comment>